<feature type="binding site" evidence="14">
    <location>
        <position position="266"/>
    </location>
    <ligand>
        <name>Mg(2+)</name>
        <dbReference type="ChEBI" id="CHEBI:18420"/>
        <label>1</label>
    </ligand>
</feature>
<evidence type="ECO:0000256" key="11">
    <source>
        <dbReference type="ARBA" id="ARBA00049436"/>
    </source>
</evidence>
<dbReference type="Pfam" id="PF00120">
    <property type="entry name" value="Gln-synt_C"/>
    <property type="match status" value="1"/>
</dbReference>
<dbReference type="EC" id="6.3.1.2" evidence="3 19"/>
<dbReference type="Gene3D" id="3.30.590.10">
    <property type="entry name" value="Glutamine synthetase/guanido kinase, catalytic domain"/>
    <property type="match status" value="1"/>
</dbReference>
<feature type="binding site" evidence="12">
    <location>
        <position position="356"/>
    </location>
    <ligand>
        <name>L-glutamate</name>
        <dbReference type="ChEBI" id="CHEBI:29985"/>
    </ligand>
</feature>
<dbReference type="InterPro" id="IPR008146">
    <property type="entry name" value="Gln_synth_cat_dom"/>
</dbReference>
<dbReference type="Proteomes" id="UP000186914">
    <property type="component" value="Unassembled WGS sequence"/>
</dbReference>
<dbReference type="Gene3D" id="3.10.20.70">
    <property type="entry name" value="Glutamine synthetase, N-terminal domain"/>
    <property type="match status" value="1"/>
</dbReference>
<comment type="cofactor">
    <cofactor evidence="14">
        <name>Mg(2+)</name>
        <dbReference type="ChEBI" id="CHEBI:18420"/>
    </cofactor>
    <text evidence="14">Binds 2 Mg(2+) ions per subunit.</text>
</comment>
<evidence type="ECO:0000256" key="7">
    <source>
        <dbReference type="ARBA" id="ARBA00022723"/>
    </source>
</evidence>
<evidence type="ECO:0000256" key="19">
    <source>
        <dbReference type="RuleBase" id="RU004356"/>
    </source>
</evidence>
<evidence type="ECO:0000256" key="4">
    <source>
        <dbReference type="ARBA" id="ARBA00021364"/>
    </source>
</evidence>
<dbReference type="InterPro" id="IPR008147">
    <property type="entry name" value="Gln_synt_N"/>
</dbReference>
<gene>
    <name evidence="22" type="ORF">SAMN05421858_2499</name>
</gene>
<keyword evidence="9 13" id="KW-0067">ATP-binding</keyword>
<evidence type="ECO:0000256" key="17">
    <source>
        <dbReference type="RuleBase" id="RU000384"/>
    </source>
</evidence>
<dbReference type="SUPFAM" id="SSF55931">
    <property type="entry name" value="Glutamine synthetase/guanido kinase"/>
    <property type="match status" value="1"/>
</dbReference>
<accession>A0A1N7BDX3</accession>
<dbReference type="GO" id="GO:0005524">
    <property type="term" value="F:ATP binding"/>
    <property type="evidence" value="ECO:0007669"/>
    <property type="project" value="UniProtKB-KW"/>
</dbReference>
<evidence type="ECO:0000256" key="15">
    <source>
        <dbReference type="PIRSR" id="PIRSR604809-50"/>
    </source>
</evidence>
<organism evidence="22 23">
    <name type="scientific">Haladaptatus litoreus</name>
    <dbReference type="NCBI Taxonomy" id="553468"/>
    <lineage>
        <taxon>Archaea</taxon>
        <taxon>Methanobacteriati</taxon>
        <taxon>Methanobacteriota</taxon>
        <taxon>Stenosarchaea group</taxon>
        <taxon>Halobacteria</taxon>
        <taxon>Halobacteriales</taxon>
        <taxon>Haladaptataceae</taxon>
        <taxon>Haladaptatus</taxon>
    </lineage>
</organism>
<dbReference type="InterPro" id="IPR036651">
    <property type="entry name" value="Gln_synt_N_sf"/>
</dbReference>
<evidence type="ECO:0000256" key="9">
    <source>
        <dbReference type="ARBA" id="ARBA00022840"/>
    </source>
</evidence>
<feature type="binding site" evidence="12">
    <location>
        <position position="325"/>
    </location>
    <ligand>
        <name>L-glutamate</name>
        <dbReference type="ChEBI" id="CHEBI:29985"/>
    </ligand>
</feature>
<dbReference type="NCBIfam" id="TIGR00653">
    <property type="entry name" value="GlnA"/>
    <property type="match status" value="1"/>
</dbReference>
<dbReference type="GO" id="GO:0046872">
    <property type="term" value="F:metal ion binding"/>
    <property type="evidence" value="ECO:0007669"/>
    <property type="project" value="UniProtKB-KW"/>
</dbReference>
<feature type="binding site" evidence="13">
    <location>
        <begin position="268"/>
        <end position="270"/>
    </location>
    <ligand>
        <name>ATP</name>
        <dbReference type="ChEBI" id="CHEBI:30616"/>
    </ligand>
</feature>
<comment type="similarity">
    <text evidence="2 16 17">Belongs to the glutamine synthetase family.</text>
</comment>
<comment type="subcellular location">
    <subcellularLocation>
        <location evidence="1 18">Cytoplasm</location>
    </subcellularLocation>
</comment>
<feature type="binding site" evidence="14">
    <location>
        <position position="217"/>
    </location>
    <ligand>
        <name>Mg(2+)</name>
        <dbReference type="ChEBI" id="CHEBI:18420"/>
        <label>1</label>
    </ligand>
</feature>
<keyword evidence="7 14" id="KW-0479">Metal-binding</keyword>
<dbReference type="SUPFAM" id="SSF54368">
    <property type="entry name" value="Glutamine synthetase, N-terminal domain"/>
    <property type="match status" value="1"/>
</dbReference>
<proteinExistence type="inferred from homology"/>
<dbReference type="InterPro" id="IPR004809">
    <property type="entry name" value="Gln_synth_I"/>
</dbReference>
<keyword evidence="8 13" id="KW-0547">Nucleotide-binding</keyword>
<evidence type="ECO:0000256" key="13">
    <source>
        <dbReference type="PIRSR" id="PIRSR604809-2"/>
    </source>
</evidence>
<keyword evidence="10 14" id="KW-0460">Magnesium</keyword>
<feature type="binding site" evidence="12">
    <location>
        <position position="337"/>
    </location>
    <ligand>
        <name>L-glutamate</name>
        <dbReference type="ChEBI" id="CHEBI:29985"/>
    </ligand>
</feature>
<sequence length="465" mass="51532">MYLRRLSIKMTDGNIAAKEEEGLGKEEQDVLEAIERENVDFVRLQFTDITGTVKNVSIPAHQVEKAFDEGIWFDGSSIEGFARIQESDMRLEPDPSTFAVLPWRSNGETASARLICDVVNTDGTPFSGGPRQVLKRVLDRADQMGYTVSIGPEPEFFLFEKDDDGNATTIPHDSGGYFDLAPKDMASDVRREVIFTLEQMGFEIEASHHEVADGQHEINFKYDDALSAADNIATFRAVVRAVAEQNDIHATFMPKPISAINGSGMHCHMSLFDEDGNAFADSDDEFNLSETAYKFMGGILNHAEAFTAITNPTVNSYKRLVPGYEAPVYVAWSGVNRSALLRVPDAAGASSRFEIRSPDPSCNPYLALAVVISAGLEGIENDADPGEPVREDIYEFDDEKLDDYGITMLPASLSEAVDALQTDEVITEALGEHVVEKFTTVKTAEYDDYKTYVSGWEKERYLEKF</sequence>
<dbReference type="SMART" id="SM01230">
    <property type="entry name" value="Gln-synt_C"/>
    <property type="match status" value="1"/>
</dbReference>
<feature type="domain" description="GS beta-grasp" evidence="20">
    <location>
        <begin position="37"/>
        <end position="123"/>
    </location>
</feature>
<evidence type="ECO:0000256" key="14">
    <source>
        <dbReference type="PIRSR" id="PIRSR604809-3"/>
    </source>
</evidence>
<dbReference type="EMBL" id="FTNO01000002">
    <property type="protein sequence ID" value="SIR49515.1"/>
    <property type="molecule type" value="Genomic_DNA"/>
</dbReference>
<dbReference type="PROSITE" id="PS00180">
    <property type="entry name" value="GLNA_1"/>
    <property type="match status" value="1"/>
</dbReference>
<feature type="binding site" evidence="14">
    <location>
        <position position="153"/>
    </location>
    <ligand>
        <name>Mg(2+)</name>
        <dbReference type="ChEBI" id="CHEBI:18420"/>
        <label>1</label>
    </ligand>
</feature>
<keyword evidence="5 18" id="KW-0963">Cytoplasm</keyword>
<feature type="binding site" evidence="14">
    <location>
        <position position="155"/>
    </location>
    <ligand>
        <name>Mg(2+)</name>
        <dbReference type="ChEBI" id="CHEBI:18420"/>
        <label>1</label>
    </ligand>
</feature>
<feature type="binding site" evidence="13">
    <location>
        <position position="337"/>
    </location>
    <ligand>
        <name>ATP</name>
        <dbReference type="ChEBI" id="CHEBI:30616"/>
    </ligand>
</feature>
<comment type="catalytic activity">
    <reaction evidence="11 19">
        <text>L-glutamate + NH4(+) + ATP = L-glutamine + ADP + phosphate + H(+)</text>
        <dbReference type="Rhea" id="RHEA:16169"/>
        <dbReference type="ChEBI" id="CHEBI:15378"/>
        <dbReference type="ChEBI" id="CHEBI:28938"/>
        <dbReference type="ChEBI" id="CHEBI:29985"/>
        <dbReference type="ChEBI" id="CHEBI:30616"/>
        <dbReference type="ChEBI" id="CHEBI:43474"/>
        <dbReference type="ChEBI" id="CHEBI:58359"/>
        <dbReference type="ChEBI" id="CHEBI:456216"/>
        <dbReference type="EC" id="6.3.1.2"/>
    </reaction>
</comment>
<evidence type="ECO:0000256" key="1">
    <source>
        <dbReference type="ARBA" id="ARBA00004496"/>
    </source>
</evidence>
<feature type="binding site" evidence="13">
    <location>
        <position position="205"/>
    </location>
    <ligand>
        <name>ATP</name>
        <dbReference type="ChEBI" id="CHEBI:30616"/>
    </ligand>
</feature>
<evidence type="ECO:0000256" key="10">
    <source>
        <dbReference type="ARBA" id="ARBA00022842"/>
    </source>
</evidence>
<dbReference type="PROSITE" id="PS00181">
    <property type="entry name" value="GLNA_ATP"/>
    <property type="match status" value="1"/>
</dbReference>
<dbReference type="InterPro" id="IPR027303">
    <property type="entry name" value="Gln_synth_gly_rich_site"/>
</dbReference>
<dbReference type="FunFam" id="3.30.590.10:FF:000003">
    <property type="entry name" value="Glutamine synthetase 2"/>
    <property type="match status" value="1"/>
</dbReference>
<name>A0A1N7BDX3_9EURY</name>
<feature type="domain" description="GS catalytic" evidence="21">
    <location>
        <begin position="130"/>
        <end position="465"/>
    </location>
</feature>
<dbReference type="FunFam" id="3.10.20.70:FF:000005">
    <property type="entry name" value="Glutamine synthetase"/>
    <property type="match status" value="1"/>
</dbReference>
<evidence type="ECO:0000256" key="6">
    <source>
        <dbReference type="ARBA" id="ARBA00022598"/>
    </source>
</evidence>
<dbReference type="PROSITE" id="PS51987">
    <property type="entry name" value="GS_CATALYTIC"/>
    <property type="match status" value="1"/>
</dbReference>
<dbReference type="InterPro" id="IPR014746">
    <property type="entry name" value="Gln_synth/guanido_kin_cat_dom"/>
</dbReference>
<feature type="binding site" evidence="14">
    <location>
        <position position="354"/>
    </location>
    <ligand>
        <name>Mg(2+)</name>
        <dbReference type="ChEBI" id="CHEBI:18420"/>
        <label>1</label>
    </ligand>
</feature>
<dbReference type="GO" id="GO:0004356">
    <property type="term" value="F:glutamine synthetase activity"/>
    <property type="evidence" value="ECO:0007669"/>
    <property type="project" value="UniProtKB-EC"/>
</dbReference>
<keyword evidence="15" id="KW-0597">Phosphoprotein</keyword>
<feature type="modified residue" description="O-AMP-tyrosine" evidence="15">
    <location>
        <position position="394"/>
    </location>
</feature>
<evidence type="ECO:0000256" key="2">
    <source>
        <dbReference type="ARBA" id="ARBA00009897"/>
    </source>
</evidence>
<reference evidence="23" key="1">
    <citation type="submission" date="2017-01" db="EMBL/GenBank/DDBJ databases">
        <authorList>
            <person name="Varghese N."/>
            <person name="Submissions S."/>
        </authorList>
    </citation>
    <scope>NUCLEOTIDE SEQUENCE [LARGE SCALE GENOMIC DNA]</scope>
    <source>
        <strain evidence="23">CGMCC 1.7737</strain>
    </source>
</reference>
<protein>
    <recommendedName>
        <fullName evidence="4 19">Glutamine synthetase</fullName>
        <ecNumber evidence="3 19">6.3.1.2</ecNumber>
    </recommendedName>
</protein>
<evidence type="ECO:0000259" key="20">
    <source>
        <dbReference type="PROSITE" id="PS51986"/>
    </source>
</evidence>
<dbReference type="PROSITE" id="PS51986">
    <property type="entry name" value="GS_BETA_GRASP"/>
    <property type="match status" value="1"/>
</dbReference>
<dbReference type="GO" id="GO:0006542">
    <property type="term" value="P:glutamine biosynthetic process"/>
    <property type="evidence" value="ECO:0007669"/>
    <property type="project" value="InterPro"/>
</dbReference>
<keyword evidence="6 19" id="KW-0436">Ligase</keyword>
<feature type="binding site" evidence="12">
    <location>
        <position position="319"/>
    </location>
    <ligand>
        <name>L-glutamate</name>
        <dbReference type="ChEBI" id="CHEBI:29985"/>
    </ligand>
</feature>
<feature type="binding site" evidence="13">
    <location>
        <begin position="220"/>
        <end position="222"/>
    </location>
    <ligand>
        <name>ATP</name>
        <dbReference type="ChEBI" id="CHEBI:30616"/>
    </ligand>
</feature>
<evidence type="ECO:0000256" key="16">
    <source>
        <dbReference type="PROSITE-ProRule" id="PRU01330"/>
    </source>
</evidence>
<feature type="binding site" evidence="12">
    <location>
        <begin position="261"/>
        <end position="262"/>
    </location>
    <ligand>
        <name>L-glutamate</name>
        <dbReference type="ChEBI" id="CHEBI:29985"/>
    </ligand>
</feature>
<dbReference type="GO" id="GO:0005737">
    <property type="term" value="C:cytoplasm"/>
    <property type="evidence" value="ECO:0007669"/>
    <property type="project" value="UniProtKB-SubCell"/>
</dbReference>
<evidence type="ECO:0000256" key="12">
    <source>
        <dbReference type="PIRSR" id="PIRSR604809-1"/>
    </source>
</evidence>
<evidence type="ECO:0000313" key="22">
    <source>
        <dbReference type="EMBL" id="SIR49515.1"/>
    </source>
</evidence>
<dbReference type="PANTHER" id="PTHR43785:SF12">
    <property type="entry name" value="TYPE-1 GLUTAMINE SYNTHETASE 2"/>
    <property type="match status" value="1"/>
</dbReference>
<evidence type="ECO:0000256" key="3">
    <source>
        <dbReference type="ARBA" id="ARBA00012937"/>
    </source>
</evidence>
<evidence type="ECO:0000313" key="23">
    <source>
        <dbReference type="Proteomes" id="UP000186914"/>
    </source>
</evidence>
<evidence type="ECO:0000256" key="8">
    <source>
        <dbReference type="ARBA" id="ARBA00022741"/>
    </source>
</evidence>
<feature type="binding site" evidence="14">
    <location>
        <position position="210"/>
    </location>
    <ligand>
        <name>Mg(2+)</name>
        <dbReference type="ChEBI" id="CHEBI:18420"/>
        <label>1</label>
    </ligand>
</feature>
<keyword evidence="23" id="KW-1185">Reference proteome</keyword>
<dbReference type="PANTHER" id="PTHR43785">
    <property type="entry name" value="GAMMA-GLUTAMYLPUTRESCINE SYNTHETASE"/>
    <property type="match status" value="1"/>
</dbReference>
<dbReference type="AlphaFoldDB" id="A0A1N7BDX3"/>
<evidence type="ECO:0000256" key="18">
    <source>
        <dbReference type="RuleBase" id="RU000385"/>
    </source>
</evidence>
<dbReference type="Pfam" id="PF03951">
    <property type="entry name" value="Gln-synt_N"/>
    <property type="match status" value="1"/>
</dbReference>
<evidence type="ECO:0000259" key="21">
    <source>
        <dbReference type="PROSITE" id="PS51987"/>
    </source>
</evidence>
<dbReference type="InterPro" id="IPR027302">
    <property type="entry name" value="Gln_synth_N_conserv_site"/>
</dbReference>
<evidence type="ECO:0000256" key="5">
    <source>
        <dbReference type="ARBA" id="ARBA00022490"/>
    </source>
</evidence>